<dbReference type="InterPro" id="IPR004291">
    <property type="entry name" value="Transposase_IS66_central"/>
</dbReference>
<dbReference type="EMBL" id="JBHRSW010000025">
    <property type="protein sequence ID" value="MFC3122523.1"/>
    <property type="molecule type" value="Genomic_DNA"/>
</dbReference>
<feature type="domain" description="Transposase IS66 central" evidence="1">
    <location>
        <begin position="1"/>
        <end position="35"/>
    </location>
</feature>
<dbReference type="Proteomes" id="UP001595478">
    <property type="component" value="Unassembled WGS sequence"/>
</dbReference>
<name>A0ABV7FQE0_9ALTE</name>
<organism evidence="2 3">
    <name type="scientific">Agaribacter flavus</name>
    <dbReference type="NCBI Taxonomy" id="1902781"/>
    <lineage>
        <taxon>Bacteria</taxon>
        <taxon>Pseudomonadati</taxon>
        <taxon>Pseudomonadota</taxon>
        <taxon>Gammaproteobacteria</taxon>
        <taxon>Alteromonadales</taxon>
        <taxon>Alteromonadaceae</taxon>
        <taxon>Agaribacter</taxon>
    </lineage>
</organism>
<dbReference type="Pfam" id="PF03050">
    <property type="entry name" value="DDE_Tnp_IS66"/>
    <property type="match status" value="1"/>
</dbReference>
<gene>
    <name evidence="2" type="ORF">ACFOHL_12920</name>
</gene>
<comment type="caution">
    <text evidence="2">The sequence shown here is derived from an EMBL/GenBank/DDBJ whole genome shotgun (WGS) entry which is preliminary data.</text>
</comment>
<evidence type="ECO:0000313" key="2">
    <source>
        <dbReference type="EMBL" id="MFC3122523.1"/>
    </source>
</evidence>
<protein>
    <submittedName>
        <fullName evidence="2">Transposase</fullName>
    </submittedName>
</protein>
<reference evidence="3" key="1">
    <citation type="journal article" date="2019" name="Int. J. Syst. Evol. Microbiol.">
        <title>The Global Catalogue of Microorganisms (GCM) 10K type strain sequencing project: providing services to taxonomists for standard genome sequencing and annotation.</title>
        <authorList>
            <consortium name="The Broad Institute Genomics Platform"/>
            <consortium name="The Broad Institute Genome Sequencing Center for Infectious Disease"/>
            <person name="Wu L."/>
            <person name="Ma J."/>
        </authorList>
    </citation>
    <scope>NUCLEOTIDE SEQUENCE [LARGE SCALE GENOMIC DNA]</scope>
    <source>
        <strain evidence="3">KCTC 52473</strain>
    </source>
</reference>
<sequence length="37" mass="4273">MGNAIQYCLNQWDKLQRYIPDGQLSIDNNLAELAIHL</sequence>
<evidence type="ECO:0000313" key="3">
    <source>
        <dbReference type="Proteomes" id="UP001595478"/>
    </source>
</evidence>
<proteinExistence type="predicted"/>
<evidence type="ECO:0000259" key="1">
    <source>
        <dbReference type="Pfam" id="PF03050"/>
    </source>
</evidence>
<dbReference type="RefSeq" id="WP_376920658.1">
    <property type="nucleotide sequence ID" value="NZ_JBHRSW010000025.1"/>
</dbReference>
<accession>A0ABV7FQE0</accession>
<keyword evidence="3" id="KW-1185">Reference proteome</keyword>